<dbReference type="InterPro" id="IPR050261">
    <property type="entry name" value="FrsA_esterase"/>
</dbReference>
<dbReference type="PANTHER" id="PTHR22946:SF9">
    <property type="entry name" value="POLYKETIDE TRANSFERASE AF380"/>
    <property type="match status" value="1"/>
</dbReference>
<dbReference type="AlphaFoldDB" id="B0T8M6"/>
<dbReference type="HOGENOM" id="CLU_348412_0_0_5"/>
<dbReference type="GO" id="GO:0052689">
    <property type="term" value="F:carboxylic ester hydrolase activity"/>
    <property type="evidence" value="ECO:0007669"/>
    <property type="project" value="UniProtKB-ARBA"/>
</dbReference>
<protein>
    <submittedName>
        <fullName evidence="4">Peptidase S9 prolyl oligopeptidase active site domain protein</fullName>
    </submittedName>
</protein>
<feature type="signal peptide" evidence="2">
    <location>
        <begin position="1"/>
        <end position="26"/>
    </location>
</feature>
<feature type="domain" description="Peptidase S9 prolyl oligopeptidase catalytic" evidence="3">
    <location>
        <begin position="610"/>
        <end position="677"/>
    </location>
</feature>
<dbReference type="EMBL" id="CP000927">
    <property type="protein sequence ID" value="ABZ71369.1"/>
    <property type="molecule type" value="Genomic_DNA"/>
</dbReference>
<proteinExistence type="predicted"/>
<dbReference type="Gene3D" id="3.40.50.1820">
    <property type="entry name" value="alpha/beta hydrolase"/>
    <property type="match status" value="1"/>
</dbReference>
<keyword evidence="2" id="KW-0732">Signal</keyword>
<dbReference type="OrthoDB" id="7201746at2"/>
<dbReference type="InterPro" id="IPR029058">
    <property type="entry name" value="AB_hydrolase_fold"/>
</dbReference>
<keyword evidence="1" id="KW-0378">Hydrolase</keyword>
<dbReference type="PANTHER" id="PTHR22946">
    <property type="entry name" value="DIENELACTONE HYDROLASE DOMAIN-CONTAINING PROTEIN-RELATED"/>
    <property type="match status" value="1"/>
</dbReference>
<dbReference type="SUPFAM" id="SSF82171">
    <property type="entry name" value="DPP6 N-terminal domain-like"/>
    <property type="match status" value="1"/>
</dbReference>
<feature type="chain" id="PRO_5002756051" evidence="2">
    <location>
        <begin position="27"/>
        <end position="807"/>
    </location>
</feature>
<evidence type="ECO:0000256" key="2">
    <source>
        <dbReference type="SAM" id="SignalP"/>
    </source>
</evidence>
<dbReference type="GO" id="GO:0008236">
    <property type="term" value="F:serine-type peptidase activity"/>
    <property type="evidence" value="ECO:0007669"/>
    <property type="project" value="InterPro"/>
</dbReference>
<sequence precursor="true">MTQLLKRRAAAIALACLVAAAPPALATTRPYAVEDLLELRTLGPAMIDPSQRWLVVGTTAPWSQAPRYDLDWATFEALGELTVVDLEAPGSPRPLLPTERGVGYIAGPFSPSGAKMVVFRLRGHSREIGVVVVATGAVRWLGLEVEPAPWGRSVQWRDDESVVAIVRPPGAASRGVGYGWQVQARLEALWARAARGEAAVTALGAGRYATINPRLQGERLVAVAVSTGAVRPLVEGEIVDLEIAPGGRTAAIVVEGEPIAVTATDTVTPSTSWRRRRLRLVDLASGDVRDPFARADLLPTSLVWSPSGRRLLAFARADGADWASGSLREIAVDGAVKDLAGSGVAPKLTTARDGQVSVRAGFVGERAAIFGAPIGGGTDVTEAWRGWDGLPLPVSQSVRLEVSDRDGAVFSGPEGVVRLKASGGLQRLALPGSRLQRPAEPSVGVRPLVTPTLGGQLCCALVSATNLRVGGKTLALKPDETVLAYAPTKGMVVVEQRASSGVSTVALRTSAGDRLLLTLNPALAQVDRPVIQAIGHRGPQGETLPSWLFRPADAPPDKRLPVIIVPYPGSIYPAPPAMTQPQHPQFSASIQAMVGQGYAVIAPSLPLSAQSEPGASLAQSMLDIVDKAAVSGGVDPDRVAIWGQSFGGYAALLAAVQSERFSAVIASAPVSDLASFWAAVPPQVSLIAEPGLPVGALAGWAEAGQGRMLGPPWQDPERWRRNSPLWSAQRVKAPVLLIQGDIDADPTQSAMMFQALARQNKDVLWLTYHGEGHVVIGPGNLRDLYSRAFAFLADSFAAKRATIEDAP</sequence>
<dbReference type="Pfam" id="PF00326">
    <property type="entry name" value="Peptidase_S9"/>
    <property type="match status" value="2"/>
</dbReference>
<feature type="domain" description="Peptidase S9 prolyl oligopeptidase catalytic" evidence="3">
    <location>
        <begin position="709"/>
        <end position="796"/>
    </location>
</feature>
<dbReference type="SUPFAM" id="SSF53474">
    <property type="entry name" value="alpha/beta-Hydrolases"/>
    <property type="match status" value="1"/>
</dbReference>
<accession>B0T8M6</accession>
<dbReference type="InterPro" id="IPR001375">
    <property type="entry name" value="Peptidase_S9_cat"/>
</dbReference>
<dbReference type="GO" id="GO:0006508">
    <property type="term" value="P:proteolysis"/>
    <property type="evidence" value="ECO:0007669"/>
    <property type="project" value="InterPro"/>
</dbReference>
<dbReference type="KEGG" id="cak:Caul_2242"/>
<name>B0T8M6_CAUSK</name>
<evidence type="ECO:0000259" key="3">
    <source>
        <dbReference type="Pfam" id="PF00326"/>
    </source>
</evidence>
<reference evidence="4" key="1">
    <citation type="submission" date="2008-01" db="EMBL/GenBank/DDBJ databases">
        <title>Complete sequence of chromosome of Caulobacter sp. K31.</title>
        <authorList>
            <consortium name="US DOE Joint Genome Institute"/>
            <person name="Copeland A."/>
            <person name="Lucas S."/>
            <person name="Lapidus A."/>
            <person name="Barry K."/>
            <person name="Glavina del Rio T."/>
            <person name="Dalin E."/>
            <person name="Tice H."/>
            <person name="Pitluck S."/>
            <person name="Bruce D."/>
            <person name="Goodwin L."/>
            <person name="Thompson L.S."/>
            <person name="Brettin T."/>
            <person name="Detter J.C."/>
            <person name="Han C."/>
            <person name="Schmutz J."/>
            <person name="Larimer F."/>
            <person name="Land M."/>
            <person name="Hauser L."/>
            <person name="Kyrpides N."/>
            <person name="Kim E."/>
            <person name="Stephens C."/>
            <person name="Richardson P."/>
        </authorList>
    </citation>
    <scope>NUCLEOTIDE SEQUENCE [LARGE SCALE GENOMIC DNA]</scope>
    <source>
        <strain evidence="4">K31</strain>
    </source>
</reference>
<organism evidence="4">
    <name type="scientific">Caulobacter sp. (strain K31)</name>
    <dbReference type="NCBI Taxonomy" id="366602"/>
    <lineage>
        <taxon>Bacteria</taxon>
        <taxon>Pseudomonadati</taxon>
        <taxon>Pseudomonadota</taxon>
        <taxon>Alphaproteobacteria</taxon>
        <taxon>Caulobacterales</taxon>
        <taxon>Caulobacteraceae</taxon>
        <taxon>Caulobacter</taxon>
    </lineage>
</organism>
<evidence type="ECO:0000313" key="4">
    <source>
        <dbReference type="EMBL" id="ABZ71369.1"/>
    </source>
</evidence>
<evidence type="ECO:0000256" key="1">
    <source>
        <dbReference type="ARBA" id="ARBA00022801"/>
    </source>
</evidence>
<gene>
    <name evidence="4" type="ordered locus">Caul_2242</name>
</gene>
<dbReference type="STRING" id="366602.Caul_2242"/>
<dbReference type="eggNOG" id="COG1506">
    <property type="taxonomic scope" value="Bacteria"/>
</dbReference>